<evidence type="ECO:0000256" key="2">
    <source>
        <dbReference type="SAM" id="SignalP"/>
    </source>
</evidence>
<dbReference type="PANTHER" id="PTHR35936:SF17">
    <property type="entry name" value="ARGININE-BINDING EXTRACELLULAR PROTEIN ARTP"/>
    <property type="match status" value="1"/>
</dbReference>
<dbReference type="EMBL" id="AP023354">
    <property type="protein sequence ID" value="BCJ30828.1"/>
    <property type="molecule type" value="Genomic_DNA"/>
</dbReference>
<keyword evidence="5" id="KW-1185">Reference proteome</keyword>
<dbReference type="Pfam" id="PF00497">
    <property type="entry name" value="SBP_bac_3"/>
    <property type="match status" value="1"/>
</dbReference>
<dbReference type="SMART" id="SM00062">
    <property type="entry name" value="PBPb"/>
    <property type="match status" value="1"/>
</dbReference>
<evidence type="ECO:0000313" key="5">
    <source>
        <dbReference type="Proteomes" id="UP000680750"/>
    </source>
</evidence>
<dbReference type="KEGG" id="aser:Asera_49360"/>
<evidence type="ECO:0000313" key="4">
    <source>
        <dbReference type="EMBL" id="BCJ30828.1"/>
    </source>
</evidence>
<name>A0A810L9U5_9ACTN</name>
<dbReference type="AlphaFoldDB" id="A0A810L9U5"/>
<organism evidence="4 5">
    <name type="scientific">Actinocatenispora sera</name>
    <dbReference type="NCBI Taxonomy" id="390989"/>
    <lineage>
        <taxon>Bacteria</taxon>
        <taxon>Bacillati</taxon>
        <taxon>Actinomycetota</taxon>
        <taxon>Actinomycetes</taxon>
        <taxon>Micromonosporales</taxon>
        <taxon>Micromonosporaceae</taxon>
        <taxon>Actinocatenispora</taxon>
    </lineage>
</organism>
<accession>A0A810L9U5</accession>
<evidence type="ECO:0000256" key="1">
    <source>
        <dbReference type="ARBA" id="ARBA00022729"/>
    </source>
</evidence>
<gene>
    <name evidence="4" type="ORF">Asera_49360</name>
</gene>
<feature type="chain" id="PRO_5039233217" evidence="2">
    <location>
        <begin position="28"/>
        <end position="309"/>
    </location>
</feature>
<feature type="domain" description="Solute-binding protein family 3/N-terminal" evidence="3">
    <location>
        <begin position="67"/>
        <end position="295"/>
    </location>
</feature>
<dbReference type="RefSeq" id="WP_051802537.1">
    <property type="nucleotide sequence ID" value="NZ_AP023354.1"/>
</dbReference>
<evidence type="ECO:0000259" key="3">
    <source>
        <dbReference type="SMART" id="SM00062"/>
    </source>
</evidence>
<dbReference type="Proteomes" id="UP000680750">
    <property type="component" value="Chromosome"/>
</dbReference>
<keyword evidence="1 2" id="KW-0732">Signal</keyword>
<dbReference type="PROSITE" id="PS51257">
    <property type="entry name" value="PROKAR_LIPOPROTEIN"/>
    <property type="match status" value="1"/>
</dbReference>
<reference evidence="4" key="1">
    <citation type="submission" date="2020-08" db="EMBL/GenBank/DDBJ databases">
        <title>Whole genome shotgun sequence of Actinocatenispora sera NBRC 101916.</title>
        <authorList>
            <person name="Komaki H."/>
            <person name="Tamura T."/>
        </authorList>
    </citation>
    <scope>NUCLEOTIDE SEQUENCE</scope>
    <source>
        <strain evidence="4">NBRC 101916</strain>
    </source>
</reference>
<dbReference type="Gene3D" id="3.40.190.10">
    <property type="entry name" value="Periplasmic binding protein-like II"/>
    <property type="match status" value="2"/>
</dbReference>
<protein>
    <submittedName>
        <fullName evidence="4">ABC transporter substrate-binding protein</fullName>
    </submittedName>
</protein>
<dbReference type="InterPro" id="IPR001638">
    <property type="entry name" value="Solute-binding_3/MltF_N"/>
</dbReference>
<dbReference type="SUPFAM" id="SSF53850">
    <property type="entry name" value="Periplasmic binding protein-like II"/>
    <property type="match status" value="1"/>
</dbReference>
<feature type="signal peptide" evidence="2">
    <location>
        <begin position="1"/>
        <end position="27"/>
    </location>
</feature>
<dbReference type="OrthoDB" id="4633994at2"/>
<dbReference type="PANTHER" id="PTHR35936">
    <property type="entry name" value="MEMBRANE-BOUND LYTIC MUREIN TRANSGLYCOSYLASE F"/>
    <property type="match status" value="1"/>
</dbReference>
<sequence>MVGRSGVRWACTGAVAAVLAVTLAACGGGSGGDGSGSGTGKPSPTPKVGVDKALAAKVPAAIKSKGTLKIGTDSSYAPNEFLASDGKTVEGWDVDLYNAVLAKLGLKATYESAKFGTIIAGVESGKYDAGVSSFTVNADRMKQANMVTYYSAGVWWATKKGNPKNVSPDAACGKTVAVQTDTIEVDDIQARSKKCTSAGKPAIKIDQYDGQDQATAAVVSGKDDAMLADSPIVAYALKQSKGQLESLGKIYEAAPYGYVIKKDQLAFAQAIQGALKALMADGTYEKILTNWGVQVGKIDNPTVNPSVSQ</sequence>
<proteinExistence type="predicted"/>
<dbReference type="CDD" id="cd01004">
    <property type="entry name" value="PBP2_MidA_like"/>
    <property type="match status" value="1"/>
</dbReference>